<dbReference type="Proteomes" id="UP000587415">
    <property type="component" value="Unassembled WGS sequence"/>
</dbReference>
<sequence>MKIKRAVDNKDGRFPLELRNIIADQPTKVVFKEIYRLMERGGISAALFMGDLTDIGDQAGYLASAKYIAQALQLGTSGAFAGLPIGIVPGNHDINRTLAAESDLTSKFGPLLQAMAQNGLPPLPVLKPIWMKAVNGAAVANIALLNSCWGCGSKEFIPPEFREGVSKAIEDALAHPTDDPEAHERTVRAYYDRQFDTPAFSEDTIRELAIEGSETQRRGLLVACAHHNILPQRLTRLAPYTELVNSGAFRSTLAEMGRPIIYLHGHIHEDPIEILQVPGGDPVVSISAPAATAGFNILDLVFTRSGIPLSCQVTGWRFNESGILRPRRPIIVPLIGRKTRSTSGQLAQLYGALLATHDLYWSDVVKLATTIYDTDVEANVEEALELLASDGSVSIENYREDRSSWIVGARI</sequence>
<reference evidence="1 2" key="1">
    <citation type="submission" date="2020-03" db="EMBL/GenBank/DDBJ databases">
        <title>Genomic Encyclopedia of Type Strains, Phase IV (KMG-IV): sequencing the most valuable type-strain genomes for metagenomic binning, comparative biology and taxonomic classification.</title>
        <authorList>
            <person name="Goeker M."/>
        </authorList>
    </citation>
    <scope>NUCLEOTIDE SEQUENCE [LARGE SCALE GENOMIC DNA]</scope>
    <source>
        <strain evidence="1 2">DSM 4736</strain>
    </source>
</reference>
<dbReference type="Gene3D" id="3.60.21.10">
    <property type="match status" value="1"/>
</dbReference>
<evidence type="ECO:0000313" key="1">
    <source>
        <dbReference type="EMBL" id="NJC40565.1"/>
    </source>
</evidence>
<gene>
    <name evidence="1" type="ORF">GGQ87_000823</name>
</gene>
<comment type="caution">
    <text evidence="1">The sequence shown here is derived from an EMBL/GenBank/DDBJ whole genome shotgun (WGS) entry which is preliminary data.</text>
</comment>
<evidence type="ECO:0000313" key="2">
    <source>
        <dbReference type="Proteomes" id="UP000587415"/>
    </source>
</evidence>
<dbReference type="EMBL" id="JAATJM010000001">
    <property type="protein sequence ID" value="NJC40565.1"/>
    <property type="molecule type" value="Genomic_DNA"/>
</dbReference>
<protein>
    <recommendedName>
        <fullName evidence="3">Calcineurin-like phosphoesterase domain-containing protein</fullName>
    </recommendedName>
</protein>
<proteinExistence type="predicted"/>
<accession>A0A7X6BNC1</accession>
<organism evidence="1 2">
    <name type="scientific">Brevundimonas alba</name>
    <dbReference type="NCBI Taxonomy" id="74314"/>
    <lineage>
        <taxon>Bacteria</taxon>
        <taxon>Pseudomonadati</taxon>
        <taxon>Pseudomonadota</taxon>
        <taxon>Alphaproteobacteria</taxon>
        <taxon>Caulobacterales</taxon>
        <taxon>Caulobacteraceae</taxon>
        <taxon>Brevundimonas</taxon>
    </lineage>
</organism>
<name>A0A7X6BNC1_9CAUL</name>
<keyword evidence="2" id="KW-1185">Reference proteome</keyword>
<dbReference type="SUPFAM" id="SSF56300">
    <property type="entry name" value="Metallo-dependent phosphatases"/>
    <property type="match status" value="1"/>
</dbReference>
<evidence type="ECO:0008006" key="3">
    <source>
        <dbReference type="Google" id="ProtNLM"/>
    </source>
</evidence>
<dbReference type="AlphaFoldDB" id="A0A7X6BNC1"/>
<dbReference type="InterPro" id="IPR029052">
    <property type="entry name" value="Metallo-depent_PP-like"/>
</dbReference>